<organism evidence="4 5">
    <name type="scientific">Bacillus bruguierae</name>
    <dbReference type="NCBI Taxonomy" id="3127667"/>
    <lineage>
        <taxon>Bacteria</taxon>
        <taxon>Bacillati</taxon>
        <taxon>Bacillota</taxon>
        <taxon>Bacilli</taxon>
        <taxon>Bacillales</taxon>
        <taxon>Bacillaceae</taxon>
        <taxon>Bacillus</taxon>
    </lineage>
</organism>
<accession>A0ABU8FGS1</accession>
<dbReference type="Gene3D" id="3.20.20.370">
    <property type="entry name" value="Glycoside hydrolase/deacetylase"/>
    <property type="match status" value="1"/>
</dbReference>
<dbReference type="PANTHER" id="PTHR34216:SF3">
    <property type="entry name" value="POLY-BETA-1,6-N-ACETYL-D-GLUCOSAMINE N-DEACETYLASE"/>
    <property type="match status" value="1"/>
</dbReference>
<proteinExistence type="predicted"/>
<dbReference type="PROSITE" id="PS51677">
    <property type="entry name" value="NODB"/>
    <property type="match status" value="1"/>
</dbReference>
<evidence type="ECO:0000256" key="2">
    <source>
        <dbReference type="ARBA" id="ARBA00022729"/>
    </source>
</evidence>
<dbReference type="EMBL" id="JBAWSX010000005">
    <property type="protein sequence ID" value="MEI4801883.1"/>
    <property type="molecule type" value="Genomic_DNA"/>
</dbReference>
<dbReference type="PANTHER" id="PTHR34216">
    <property type="match status" value="1"/>
</dbReference>
<dbReference type="InterPro" id="IPR002509">
    <property type="entry name" value="NODB_dom"/>
</dbReference>
<gene>
    <name evidence="4" type="ORF">WAZ07_11195</name>
</gene>
<feature type="domain" description="NodB homology" evidence="3">
    <location>
        <begin position="112"/>
        <end position="286"/>
    </location>
</feature>
<dbReference type="SUPFAM" id="SSF88713">
    <property type="entry name" value="Glycoside hydrolase/deacetylase"/>
    <property type="match status" value="1"/>
</dbReference>
<evidence type="ECO:0000313" key="5">
    <source>
        <dbReference type="Proteomes" id="UP001372526"/>
    </source>
</evidence>
<dbReference type="InterPro" id="IPR011330">
    <property type="entry name" value="Glyco_hydro/deAcase_b/a-brl"/>
</dbReference>
<evidence type="ECO:0000313" key="4">
    <source>
        <dbReference type="EMBL" id="MEI4801883.1"/>
    </source>
</evidence>
<dbReference type="Proteomes" id="UP001372526">
    <property type="component" value="Unassembled WGS sequence"/>
</dbReference>
<keyword evidence="2" id="KW-0732">Signal</keyword>
<dbReference type="RefSeq" id="WP_336472502.1">
    <property type="nucleotide sequence ID" value="NZ_JBAWSX010000005.1"/>
</dbReference>
<dbReference type="InterPro" id="IPR051398">
    <property type="entry name" value="Polysacch_Deacetylase"/>
</dbReference>
<sequence length="286" mass="33755">MKRKLLISMFLFIILYTYTYAYMTREKEHPLTQVKKLSGKGCIILNYHRIRPGNAIIKYLAKVSGNSELTTYSVFKDDFMKQIAFLQKHQFQFITPKELYDYIDQQKKMPPKCAMITFDDIDQSVYRYAYPFLKKQQIPFTLFIITGEVGNPNFNGLTMINWDQIFEMTRSNLVTVGTHTHQLHYIEKDEKPPFLKSENISKFITDSKRAKQVFYDHFGYEPKYFAYPYGYGTPQTDNILLSEQYDLLFTLSPGIVNQHSIPFFIQRVLIDDVSWKAIQNWVHTTS</sequence>
<protein>
    <submittedName>
        <fullName evidence="4">Polysaccharide deacetylase family protein</fullName>
    </submittedName>
</protein>
<comment type="subcellular location">
    <subcellularLocation>
        <location evidence="1">Secreted</location>
    </subcellularLocation>
</comment>
<dbReference type="Pfam" id="PF01522">
    <property type="entry name" value="Polysacc_deac_1"/>
    <property type="match status" value="1"/>
</dbReference>
<comment type="caution">
    <text evidence="4">The sequence shown here is derived from an EMBL/GenBank/DDBJ whole genome shotgun (WGS) entry which is preliminary data.</text>
</comment>
<evidence type="ECO:0000259" key="3">
    <source>
        <dbReference type="PROSITE" id="PS51677"/>
    </source>
</evidence>
<reference evidence="4 5" key="1">
    <citation type="submission" date="2024-01" db="EMBL/GenBank/DDBJ databases">
        <title>Seven novel Bacillus-like species.</title>
        <authorList>
            <person name="Liu G."/>
        </authorList>
    </citation>
    <scope>NUCLEOTIDE SEQUENCE [LARGE SCALE GENOMIC DNA]</scope>
    <source>
        <strain evidence="4 5">FJAT-51639</strain>
    </source>
</reference>
<evidence type="ECO:0000256" key="1">
    <source>
        <dbReference type="ARBA" id="ARBA00004613"/>
    </source>
</evidence>
<name>A0ABU8FGS1_9BACI</name>
<keyword evidence="5" id="KW-1185">Reference proteome</keyword>